<proteinExistence type="predicted"/>
<dbReference type="Proteomes" id="UP000001095">
    <property type="component" value="Unassembled WGS sequence"/>
</dbReference>
<dbReference type="PATRIC" id="fig|883079.3.peg.1765"/>
<evidence type="ECO:0000313" key="3">
    <source>
        <dbReference type="Proteomes" id="UP000001095"/>
    </source>
</evidence>
<accession>K8P5F6</accession>
<protein>
    <submittedName>
        <fullName evidence="2">Uncharacterized protein</fullName>
    </submittedName>
</protein>
<evidence type="ECO:0000313" key="2">
    <source>
        <dbReference type="EMBL" id="EKS37787.1"/>
    </source>
</evidence>
<evidence type="ECO:0000256" key="1">
    <source>
        <dbReference type="SAM" id="MobiDB-lite"/>
    </source>
</evidence>
<dbReference type="EMBL" id="AGWY01000007">
    <property type="protein sequence ID" value="EKS37787.1"/>
    <property type="molecule type" value="Genomic_DNA"/>
</dbReference>
<keyword evidence="3" id="KW-1185">Reference proteome</keyword>
<feature type="region of interest" description="Disordered" evidence="1">
    <location>
        <begin position="97"/>
        <end position="118"/>
    </location>
</feature>
<reference evidence="2 3" key="1">
    <citation type="submission" date="2012-04" db="EMBL/GenBank/DDBJ databases">
        <title>The Genome Sequence of Afipia clevelandensis ATCC 49720.</title>
        <authorList>
            <consortium name="The Broad Institute Genome Sequencing Platform"/>
            <person name="Earl A."/>
            <person name="Ward D."/>
            <person name="Feldgarden M."/>
            <person name="Gevers D."/>
            <person name="Huys G."/>
            <person name="Walker B."/>
            <person name="Young S.K."/>
            <person name="Zeng Q."/>
            <person name="Gargeya S."/>
            <person name="Fitzgerald M."/>
            <person name="Haas B."/>
            <person name="Abouelleil A."/>
            <person name="Alvarado L."/>
            <person name="Arachchi H.M."/>
            <person name="Berlin A."/>
            <person name="Chapman S.B."/>
            <person name="Goldberg J."/>
            <person name="Griggs A."/>
            <person name="Gujja S."/>
            <person name="Hansen M."/>
            <person name="Howarth C."/>
            <person name="Imamovic A."/>
            <person name="Larimer J."/>
            <person name="McCowen C."/>
            <person name="Montmayeur A."/>
            <person name="Murphy C."/>
            <person name="Neiman D."/>
            <person name="Pearson M."/>
            <person name="Priest M."/>
            <person name="Roberts A."/>
            <person name="Saif S."/>
            <person name="Shea T."/>
            <person name="Sisk P."/>
            <person name="Sykes S."/>
            <person name="Wortman J."/>
            <person name="Nusbaum C."/>
            <person name="Birren B."/>
        </authorList>
    </citation>
    <scope>NUCLEOTIDE SEQUENCE [LARGE SCALE GENOMIC DNA]</scope>
    <source>
        <strain evidence="2 3">ATCC 49720</strain>
    </source>
</reference>
<organism evidence="2 3">
    <name type="scientific">Afipia clevelandensis ATCC 49720</name>
    <dbReference type="NCBI Taxonomy" id="883079"/>
    <lineage>
        <taxon>Bacteria</taxon>
        <taxon>Pseudomonadati</taxon>
        <taxon>Pseudomonadota</taxon>
        <taxon>Alphaproteobacteria</taxon>
        <taxon>Hyphomicrobiales</taxon>
        <taxon>Nitrobacteraceae</taxon>
        <taxon>Afipia</taxon>
    </lineage>
</organism>
<dbReference type="AlphaFoldDB" id="K8P5F6"/>
<dbReference type="HOGENOM" id="CLU_2068123_0_0_5"/>
<comment type="caution">
    <text evidence="2">The sequence shown here is derived from an EMBL/GenBank/DDBJ whole genome shotgun (WGS) entry which is preliminary data.</text>
</comment>
<gene>
    <name evidence="2" type="ORF">HMPREF9696_01737</name>
</gene>
<name>K8P5F6_9BRAD</name>
<sequence>MRQVMSEDEVKRAYQLRKQGLTFNQIAVAMGRKYNTIVNRFKWDAMTPEERQINRDRKREWRNTHYGKPKADIALPIARPTPEMLADRDRREAMPHRDLTGAFFGDPPVGLSALEGRQ</sequence>